<dbReference type="CDD" id="cd00267">
    <property type="entry name" value="ABC_ATPase"/>
    <property type="match status" value="1"/>
</dbReference>
<dbReference type="GO" id="GO:0006302">
    <property type="term" value="P:double-strand break repair"/>
    <property type="evidence" value="ECO:0007669"/>
    <property type="project" value="InterPro"/>
</dbReference>
<reference evidence="3 4" key="1">
    <citation type="submission" date="2020-10" db="EMBL/GenBank/DDBJ databases">
        <title>Degradation of 1,4-Dioxane by Xanthobacter sp. YN2, via a Novel Group-2 Soluble Di-Iron Monooxygenase.</title>
        <authorList>
            <person name="Ma F."/>
            <person name="Wang Y."/>
            <person name="Yang J."/>
            <person name="Guo H."/>
            <person name="Su D."/>
            <person name="Yu L."/>
        </authorList>
    </citation>
    <scope>NUCLEOTIDE SEQUENCE [LARGE SCALE GENOMIC DNA]</scope>
    <source>
        <strain evidence="3 4">YN2</strain>
    </source>
</reference>
<dbReference type="AlphaFoldDB" id="A0A974PRY9"/>
<dbReference type="Gene3D" id="3.40.50.300">
    <property type="entry name" value="P-loop containing nucleotide triphosphate hydrolases"/>
    <property type="match status" value="2"/>
</dbReference>
<dbReference type="InterPro" id="IPR027417">
    <property type="entry name" value="P-loop_NTPase"/>
</dbReference>
<feature type="coiled-coil region" evidence="1">
    <location>
        <begin position="354"/>
        <end position="395"/>
    </location>
</feature>
<dbReference type="Proteomes" id="UP000596427">
    <property type="component" value="Chromosome"/>
</dbReference>
<dbReference type="GO" id="GO:0016887">
    <property type="term" value="F:ATP hydrolysis activity"/>
    <property type="evidence" value="ECO:0007669"/>
    <property type="project" value="InterPro"/>
</dbReference>
<keyword evidence="1" id="KW-0175">Coiled coil</keyword>
<sequence>MSDLFLRSVRFTDFRTFGKFEAELAPAPGLTLLVGTNGLGKSSFFDALEWGLTGEVRRFKSYMGAANQGKYLTRRGAATGTHEVHLGFSDDTAISRAPGVDLTSAAVIELLKREVWTAQIQDIGTYLAFTHFLGQAAQQRFTSRDSAEQWESLKGPSGIDRLDEVRRGLRGRATEMAFNRRVKRENEAIEEINRQLTEWRGWRVRLNRLRESADASGALPAPEFDKRLDELTAAVAKLDPTLAVRPDVTQSDRLASLKAALDALRQDTVPRRAVMDALADVPERYSAHAEAANPEAEPLVSAGKAKAQAEDALTEAEAAASEARELGSTAAATVADRDADLRALETARADIELAARAEADAVRLEDERQSLDTELTRLQAELQALDVELTAIRQRAAALAGLEAAAKAAAAIATLARQLPSLRDQAAASADARAEADRNAEGARANLTTLTVDRDRLAPELESARSALTSARERASVVAAAVAQIASHLHDDDVECPVCRSAFEPGGLRLVAQEASRAQDALLAAAEARHAGLAQQLEDANQGIVSAEAVLRVAEEARTRAEADSLAVAALEARIRAALPDSGDLIAGAAHAEQRTTASLAGGRAVAADDAARQATAVARRDDLRRDIPLLSQRVAAHRDQIAARRAAARSAGERLSAAGYSGVGFEEIDRRLVAARVAQATAETAHLQAETKAREAAEAEALTRTRRDAAQDALRRLVAAREAAAQTLNALAIRWQRAGLPDAPNATALESALSALAETMRDIDRLEGERALLVAAYEVTVRDQEIETLVADMEKLGGPGTADAPGGHETSLGSQLKAAQDALTLTQSTHTAVTAFADKLRDEATSFSTKFLTPLNGLIDDFNEALLSTPGESVRLNAAYHKDRTQFDMGLHYRDPLDDAIYDTGLPPQVVLSEGQLAANGFSILCAASTAYPWSRWRALLLDDPLQHNDIIHAAAFVDLMRNLVELQNYQLIMSSHDRGEAEFIRRKFDAAGLPCSVIALTAPSKSGVRYLPPHHNSAARDVLADSLARSA</sequence>
<feature type="domain" description="Rad50/SbcC-type AAA" evidence="2">
    <location>
        <begin position="12"/>
        <end position="93"/>
    </location>
</feature>
<evidence type="ECO:0000313" key="4">
    <source>
        <dbReference type="Proteomes" id="UP000596427"/>
    </source>
</evidence>
<dbReference type="EMBL" id="CP063362">
    <property type="protein sequence ID" value="QRG08697.1"/>
    <property type="molecule type" value="Genomic_DNA"/>
</dbReference>
<proteinExistence type="predicted"/>
<evidence type="ECO:0000259" key="2">
    <source>
        <dbReference type="Pfam" id="PF13476"/>
    </source>
</evidence>
<evidence type="ECO:0000313" key="3">
    <source>
        <dbReference type="EMBL" id="QRG08697.1"/>
    </source>
</evidence>
<protein>
    <submittedName>
        <fullName evidence="3">AAA family ATPase</fullName>
    </submittedName>
</protein>
<dbReference type="PANTHER" id="PTHR32114:SF2">
    <property type="entry name" value="ABC TRANSPORTER ABCH.3"/>
    <property type="match status" value="1"/>
</dbReference>
<dbReference type="KEGG" id="xdi:EZH22_10670"/>
<feature type="coiled-coil region" evidence="1">
    <location>
        <begin position="523"/>
        <end position="564"/>
    </location>
</feature>
<dbReference type="SUPFAM" id="SSF52540">
    <property type="entry name" value="P-loop containing nucleoside triphosphate hydrolases"/>
    <property type="match status" value="1"/>
</dbReference>
<organism evidence="3 4">
    <name type="scientific">Xanthobacter dioxanivorans</name>
    <dbReference type="NCBI Taxonomy" id="2528964"/>
    <lineage>
        <taxon>Bacteria</taxon>
        <taxon>Pseudomonadati</taxon>
        <taxon>Pseudomonadota</taxon>
        <taxon>Alphaproteobacteria</taxon>
        <taxon>Hyphomicrobiales</taxon>
        <taxon>Xanthobacteraceae</taxon>
        <taxon>Xanthobacter</taxon>
    </lineage>
</organism>
<gene>
    <name evidence="3" type="ORF">EZH22_10670</name>
</gene>
<dbReference type="PANTHER" id="PTHR32114">
    <property type="entry name" value="ABC TRANSPORTER ABCH.3"/>
    <property type="match status" value="1"/>
</dbReference>
<dbReference type="RefSeq" id="WP_203195613.1">
    <property type="nucleotide sequence ID" value="NZ_CP063362.1"/>
</dbReference>
<keyword evidence="4" id="KW-1185">Reference proteome</keyword>
<name>A0A974PRY9_9HYPH</name>
<dbReference type="InterPro" id="IPR038729">
    <property type="entry name" value="Rad50/SbcC_AAA"/>
</dbReference>
<accession>A0A974PRY9</accession>
<dbReference type="Pfam" id="PF13476">
    <property type="entry name" value="AAA_23"/>
    <property type="match status" value="1"/>
</dbReference>
<evidence type="ECO:0000256" key="1">
    <source>
        <dbReference type="SAM" id="Coils"/>
    </source>
</evidence>